<dbReference type="EMBL" id="JGZR01000005">
    <property type="protein sequence ID" value="KFJ04217.1"/>
    <property type="molecule type" value="Genomic_DNA"/>
</dbReference>
<organism evidence="2 3">
    <name type="scientific">Bifidobacterium subtile</name>
    <dbReference type="NCBI Taxonomy" id="77635"/>
    <lineage>
        <taxon>Bacteria</taxon>
        <taxon>Bacillati</taxon>
        <taxon>Actinomycetota</taxon>
        <taxon>Actinomycetes</taxon>
        <taxon>Bifidobacteriales</taxon>
        <taxon>Bifidobacteriaceae</taxon>
        <taxon>Bifidobacterium</taxon>
    </lineage>
</organism>
<feature type="region of interest" description="Disordered" evidence="1">
    <location>
        <begin position="1"/>
        <end position="38"/>
    </location>
</feature>
<comment type="caution">
    <text evidence="2">The sequence shown here is derived from an EMBL/GenBank/DDBJ whole genome shotgun (WGS) entry which is preliminary data.</text>
</comment>
<feature type="compositionally biased region" description="Acidic residues" evidence="1">
    <location>
        <begin position="11"/>
        <end position="21"/>
    </location>
</feature>
<protein>
    <submittedName>
        <fullName evidence="2">Uncharacterized protein</fullName>
    </submittedName>
</protein>
<evidence type="ECO:0000313" key="3">
    <source>
        <dbReference type="Proteomes" id="UP000029055"/>
    </source>
</evidence>
<feature type="compositionally biased region" description="Polar residues" evidence="1">
    <location>
        <begin position="1"/>
        <end position="10"/>
    </location>
</feature>
<gene>
    <name evidence="2" type="ORF">BISU_1257</name>
</gene>
<feature type="compositionally biased region" description="Polar residues" evidence="1">
    <location>
        <begin position="27"/>
        <end position="37"/>
    </location>
</feature>
<dbReference type="RefSeq" id="WP_024463490.1">
    <property type="nucleotide sequence ID" value="NZ_CP062939.1"/>
</dbReference>
<proteinExistence type="predicted"/>
<evidence type="ECO:0000256" key="1">
    <source>
        <dbReference type="SAM" id="MobiDB-lite"/>
    </source>
</evidence>
<dbReference type="Proteomes" id="UP000029055">
    <property type="component" value="Unassembled WGS sequence"/>
</dbReference>
<dbReference type="eggNOG" id="ENOG50348B8">
    <property type="taxonomic scope" value="Bacteria"/>
</dbReference>
<sequence>MENDQLGQTSDTEDEHTETEYTDAVVGSTSQDGNTPPSLELIEVIPGTAVVFGDVPEELDLLSFGLVPERDRELLSSVLGTIGNAGTIGGNLANAITAAQGLYRLDGPTQALIDSGARLAMKDGAKLGSIFKDGHLVAQARFVPVSMTASAIAAIGPAVAMVALQMQLNKISGLVESNIALTKQTLGLINQEQWAELAGLSASIDRAIDQAEQVGSLTTSIWENIAGNEPKVDKQLDLYRRKVSDHIQQLHQAQGVARRDYLQTSAEAIFFDSTALLYALKAQAGYQAMRAAHARNVGQRDENEARLAEVIEQGMHDDLDAGIQAVRELVVSLIRELRIVAELPGRAALPLTKSRSVKKASQLSCQKLLDALEPLADTLHVKSPALDVPPVICAPDKVNLDAYLRILRWFMHDGEELTGMAFAYQPGAHDFAGMVPQVLEKRVDAVWDSLDSGALASVIDKTTSTVLIAVTSMRIILAAPRAFLTRGEIKRSIPLSDIRFVRSPKGIDQEVRPTIEIITENEDFRLMFPKEVSGQVIDGVMGLVGSDADDGAMPADEREVATGESHEELGE</sequence>
<dbReference type="AlphaFoldDB" id="A0A087E8W6"/>
<accession>A0A087E8W6</accession>
<dbReference type="OrthoDB" id="3257812at2"/>
<evidence type="ECO:0000313" key="2">
    <source>
        <dbReference type="EMBL" id="KFJ04217.1"/>
    </source>
</evidence>
<feature type="compositionally biased region" description="Basic and acidic residues" evidence="1">
    <location>
        <begin position="555"/>
        <end position="571"/>
    </location>
</feature>
<name>A0A087E8W6_9BIFI</name>
<feature type="region of interest" description="Disordered" evidence="1">
    <location>
        <begin position="548"/>
        <end position="571"/>
    </location>
</feature>
<reference evidence="2 3" key="1">
    <citation type="submission" date="2014-03" db="EMBL/GenBank/DDBJ databases">
        <title>Genomics of Bifidobacteria.</title>
        <authorList>
            <person name="Ventura M."/>
            <person name="Milani C."/>
            <person name="Lugli G.A."/>
        </authorList>
    </citation>
    <scope>NUCLEOTIDE SEQUENCE [LARGE SCALE GENOMIC DNA]</scope>
    <source>
        <strain evidence="2 3">LMG 11597</strain>
    </source>
</reference>
<keyword evidence="3" id="KW-1185">Reference proteome</keyword>